<dbReference type="RefSeq" id="WP_131853901.1">
    <property type="nucleotide sequence ID" value="NZ_SKFH01000043.1"/>
</dbReference>
<feature type="domain" description="Helix-turn-helix" evidence="1">
    <location>
        <begin position="42"/>
        <end position="85"/>
    </location>
</feature>
<name>A0A4R4DYS2_9BACT</name>
<keyword evidence="2" id="KW-0238">DNA-binding</keyword>
<dbReference type="GO" id="GO:0003677">
    <property type="term" value="F:DNA binding"/>
    <property type="evidence" value="ECO:0007669"/>
    <property type="project" value="UniProtKB-KW"/>
</dbReference>
<proteinExistence type="predicted"/>
<sequence length="95" mass="10629">MENIVLTNVPLDKLKQEITEDLINQLRPLLTAITPVPTATDLLSRKEAAKFLGVSLVTLNEWSKSGIVKGHRIGSRVRYKLNELEGCLKAIKTFK</sequence>
<evidence type="ECO:0000313" key="2">
    <source>
        <dbReference type="EMBL" id="TCZ66432.1"/>
    </source>
</evidence>
<dbReference type="AlphaFoldDB" id="A0A4R4DYS2"/>
<comment type="caution">
    <text evidence="2">The sequence shown here is derived from an EMBL/GenBank/DDBJ whole genome shotgun (WGS) entry which is preliminary data.</text>
</comment>
<dbReference type="OrthoDB" id="679273at2"/>
<evidence type="ECO:0000259" key="1">
    <source>
        <dbReference type="Pfam" id="PF12728"/>
    </source>
</evidence>
<protein>
    <submittedName>
        <fullName evidence="2">DNA-binding protein</fullName>
    </submittedName>
</protein>
<dbReference type="SUPFAM" id="SSF46955">
    <property type="entry name" value="Putative DNA-binding domain"/>
    <property type="match status" value="1"/>
</dbReference>
<dbReference type="InterPro" id="IPR041657">
    <property type="entry name" value="HTH_17"/>
</dbReference>
<dbReference type="EMBL" id="SKFH01000043">
    <property type="protein sequence ID" value="TCZ66432.1"/>
    <property type="molecule type" value="Genomic_DNA"/>
</dbReference>
<keyword evidence="3" id="KW-1185">Reference proteome</keyword>
<dbReference type="InterPro" id="IPR009061">
    <property type="entry name" value="DNA-bd_dom_put_sf"/>
</dbReference>
<evidence type="ECO:0000313" key="3">
    <source>
        <dbReference type="Proteomes" id="UP000295164"/>
    </source>
</evidence>
<reference evidence="2 3" key="1">
    <citation type="submission" date="2019-03" db="EMBL/GenBank/DDBJ databases">
        <authorList>
            <person name="Kim M.K.M."/>
        </authorList>
    </citation>
    <scope>NUCLEOTIDE SEQUENCE [LARGE SCALE GENOMIC DNA]</scope>
    <source>
        <strain evidence="2 3">17J68-15</strain>
    </source>
</reference>
<accession>A0A4R4DYS2</accession>
<gene>
    <name evidence="2" type="ORF">E0486_16755</name>
</gene>
<dbReference type="Proteomes" id="UP000295164">
    <property type="component" value="Unassembled WGS sequence"/>
</dbReference>
<organism evidence="2 3">
    <name type="scientific">Flaviaesturariibacter aridisoli</name>
    <dbReference type="NCBI Taxonomy" id="2545761"/>
    <lineage>
        <taxon>Bacteria</taxon>
        <taxon>Pseudomonadati</taxon>
        <taxon>Bacteroidota</taxon>
        <taxon>Chitinophagia</taxon>
        <taxon>Chitinophagales</taxon>
        <taxon>Chitinophagaceae</taxon>
        <taxon>Flaviaestuariibacter</taxon>
    </lineage>
</organism>
<dbReference type="Pfam" id="PF12728">
    <property type="entry name" value="HTH_17"/>
    <property type="match status" value="1"/>
</dbReference>